<feature type="compositionally biased region" description="Basic and acidic residues" evidence="6">
    <location>
        <begin position="1695"/>
        <end position="1710"/>
    </location>
</feature>
<comment type="caution">
    <text evidence="8">The sequence shown here is derived from an EMBL/GenBank/DDBJ whole genome shotgun (WGS) entry which is preliminary data.</text>
</comment>
<evidence type="ECO:0000256" key="1">
    <source>
        <dbReference type="ARBA" id="ARBA00022729"/>
    </source>
</evidence>
<dbReference type="InterPro" id="IPR011050">
    <property type="entry name" value="Pectin_lyase_fold/virulence"/>
</dbReference>
<dbReference type="SUPFAM" id="SSF51126">
    <property type="entry name" value="Pectin lyase-like"/>
    <property type="match status" value="1"/>
</dbReference>
<keyword evidence="1" id="KW-0732">Signal</keyword>
<dbReference type="SUPFAM" id="SSF56487">
    <property type="entry name" value="SRCR-like"/>
    <property type="match status" value="2"/>
</dbReference>
<feature type="compositionally biased region" description="Low complexity" evidence="6">
    <location>
        <begin position="1649"/>
        <end position="1660"/>
    </location>
</feature>
<dbReference type="Gene3D" id="3.10.250.10">
    <property type="entry name" value="SRCR-like domain"/>
    <property type="match status" value="2"/>
</dbReference>
<dbReference type="InterPro" id="IPR053243">
    <property type="entry name" value="SJ_maturation_regulator"/>
</dbReference>
<reference evidence="8" key="1">
    <citation type="journal article" date="2023" name="Mol. Biol. Evol.">
        <title>Third-Generation Sequencing Reveals the Adaptive Role of the Epigenome in Three Deep-Sea Polychaetes.</title>
        <authorList>
            <person name="Perez M."/>
            <person name="Aroh O."/>
            <person name="Sun Y."/>
            <person name="Lan Y."/>
            <person name="Juniper S.K."/>
            <person name="Young C.R."/>
            <person name="Angers B."/>
            <person name="Qian P.Y."/>
        </authorList>
    </citation>
    <scope>NUCLEOTIDE SEQUENCE</scope>
    <source>
        <strain evidence="8">P08H-3</strain>
    </source>
</reference>
<feature type="domain" description="SRCR" evidence="7">
    <location>
        <begin position="1"/>
        <end position="75"/>
    </location>
</feature>
<dbReference type="InterPro" id="IPR006626">
    <property type="entry name" value="PbH1"/>
</dbReference>
<dbReference type="EMBL" id="JAODUP010000335">
    <property type="protein sequence ID" value="KAK2152247.1"/>
    <property type="molecule type" value="Genomic_DNA"/>
</dbReference>
<proteinExistence type="predicted"/>
<evidence type="ECO:0000256" key="6">
    <source>
        <dbReference type="SAM" id="MobiDB-lite"/>
    </source>
</evidence>
<keyword evidence="9" id="KW-1185">Reference proteome</keyword>
<evidence type="ECO:0000256" key="4">
    <source>
        <dbReference type="ARBA" id="ARBA00023180"/>
    </source>
</evidence>
<evidence type="ECO:0000256" key="3">
    <source>
        <dbReference type="ARBA" id="ARBA00023157"/>
    </source>
</evidence>
<feature type="disulfide bond" evidence="5">
    <location>
        <begin position="44"/>
        <end position="54"/>
    </location>
</feature>
<dbReference type="Proteomes" id="UP001208570">
    <property type="component" value="Unassembled WGS sequence"/>
</dbReference>
<gene>
    <name evidence="8" type="ORF">LSH36_334g03048</name>
</gene>
<feature type="disulfide bond" evidence="5">
    <location>
        <begin position="878"/>
        <end position="888"/>
    </location>
</feature>
<dbReference type="GO" id="GO:0016020">
    <property type="term" value="C:membrane"/>
    <property type="evidence" value="ECO:0007669"/>
    <property type="project" value="InterPro"/>
</dbReference>
<dbReference type="SMART" id="SM00710">
    <property type="entry name" value="PbH1"/>
    <property type="match status" value="9"/>
</dbReference>
<accession>A0AAD9JFN5</accession>
<dbReference type="PANTHER" id="PTHR47653">
    <property type="entry name" value="PROTEIN BARK BEETLE"/>
    <property type="match status" value="1"/>
</dbReference>
<keyword evidence="3 5" id="KW-1015">Disulfide bond</keyword>
<evidence type="ECO:0000256" key="5">
    <source>
        <dbReference type="PROSITE-ProRule" id="PRU00196"/>
    </source>
</evidence>
<keyword evidence="2" id="KW-0677">Repeat</keyword>
<dbReference type="InterPro" id="IPR036772">
    <property type="entry name" value="SRCR-like_dom_sf"/>
</dbReference>
<evidence type="ECO:0000313" key="8">
    <source>
        <dbReference type="EMBL" id="KAK2152247.1"/>
    </source>
</evidence>
<evidence type="ECO:0000256" key="2">
    <source>
        <dbReference type="ARBA" id="ARBA00022737"/>
    </source>
</evidence>
<feature type="compositionally biased region" description="Polar residues" evidence="6">
    <location>
        <begin position="1670"/>
        <end position="1686"/>
    </location>
</feature>
<sequence length="1710" mass="196590">GWNVQSASVACQMMGWVVHPDDWGFYEVTAGEPWQPVWRSSVRCTELDMDFTRCKADGPFDHSCNHTQDVYLRCKKPTWGGIHFLSNARQSVISQAIITECGLLDPTLFTYTPAIRIDYNTHTLEYLKVVDNVDDGIEIMKNDVYTYAALRHSLVMNNQGNGVSTRGSFFELFNCTLSHNLKSGFEYNPHYTTYEARQLRAGIHDALYLNEEEVLFLGVEAKKFVVTPVMVISGSERYIMEISVNAQYRVVMDIIDYTPLIRRENVTVYDSRKDNIDNPGTRFWKIEDDLPDFPVESQTQYLTVVWDVKLASTGRFAFVVRSKQYNWRWPFAELRVRNITTSNNERGIVTRHYNEPSNEFLDLFFRYRWETVQMYGIKFLNNTYEALHVPSITKYHELYLPTFEELQNPFKICEITYEVDSCYFTMNGGGVLGEHNHVEFSNNIWIWQVTNNHFEYNHGGGFSIELPMVNLMSSELYNHSVDINDTIFESNQNFEFRIDGFYCNSSIARNRFQGNLCKTGCVTISGTEKDFEMNDNEFFENQGRYIFEINMHSHTPYTRWVDAQIMYNNFKRNRKMDGETEQGASSTPTTYTMGIKGLQNITIIKNLFDNYLDFELVGGYSSSSLENYLDVTQNWWGTNDQVEIQSKIFDFDDWNSYAIAEYYPHLVGNYFDAPPSTEGKYVPVFDPTQPLGGRITGNLRLPTRAEPYIVNRDLTIMPTGSLIIEKDVEIQFYPNVGILVLGSMSALGSEDKRIRFTPIRKSDYINSTRITKRSINRDSILQNKPVESNVLPLQVRLSGGDNSDEGFIEIYNDTEHRWALLCDSNFNDRTAEVACKTMGKESSNAIVRRSSLYDYYVFGYPKMHEQLIEWFWRETFICDGTESSLEKCRYKINYNLFTCMEAHEYVFMRCGLRNLAPEYEYWGNIRFSTAEFEGSNIWPGFSLMDHVDIYGAGILHGEKNAAIQSVHRSPSTRYVRVTHSNHNGYDYIAPRGEFQVTRNEITINNGYGFGGLVLNGDSNYENMQASFYPLVESTIPYNVFGLVRMCTSEKLIHVRTRLLLYFKYDFQTIDCLKIIRSREPNRRIALRLLQFNMYSDQYYENALELYNGEYFSPDMMIVKLNATVNGDLVAKRRPYKTLEGYDTMGIRITASAAYGDYGFIADIVTLPYSGGGLPNLGPGLRQRIADSVITHNEGGAFHFANVGEDNPAVIIELNRIQWNGLRMLNLTSGHIIGMFVQNAKLATIANNYVVDNAGGLMINSTTTSSSNSVYFNITNNIINYNTHGESLHVEGHHFNKFEVQNNYVAYNDVGHRSVISMFGIRLNYTTNVIYNNTGQCMLNASVPEQIDINQIYRRNAFYDNQAYAANRSTIFLRSAKFFFENNFFQNPYNIFEMVTYNRTKYPDGTYPEIKAEYNWWGAGTDAFVAGRVWDRKDDDNLIGITYLPPHKTNQSVIEGKSLHQSYDILVAYSCSARVCRGYIVRRLLIFVVFGFLKAKQRKYERLQRRTDIRKSVRGSKASIYSNRGARSLATTDSYSHTKRHRMPLSASADFVNLSGVTLDDSNDVMEHPKMDFHRPSTPHTLLNYSGSKLDQSSYFDSDLGPAPGPLDSYNLPTLENEIRSVQPQQFDRMDNTVFYRNDAYDDDQSIDMASARSVSSVASPTRRRAPYDLPSTSYSHTPSLHNQSLAHSEGNLARNIREKPPRPRPKESAM</sequence>
<organism evidence="8 9">
    <name type="scientific">Paralvinella palmiformis</name>
    <dbReference type="NCBI Taxonomy" id="53620"/>
    <lineage>
        <taxon>Eukaryota</taxon>
        <taxon>Metazoa</taxon>
        <taxon>Spiralia</taxon>
        <taxon>Lophotrochozoa</taxon>
        <taxon>Annelida</taxon>
        <taxon>Polychaeta</taxon>
        <taxon>Sedentaria</taxon>
        <taxon>Canalipalpata</taxon>
        <taxon>Terebellida</taxon>
        <taxon>Terebelliformia</taxon>
        <taxon>Alvinellidae</taxon>
        <taxon>Paralvinella</taxon>
    </lineage>
</organism>
<dbReference type="SMART" id="SM00202">
    <property type="entry name" value="SR"/>
    <property type="match status" value="2"/>
</dbReference>
<dbReference type="PROSITE" id="PS50287">
    <property type="entry name" value="SRCR_2"/>
    <property type="match status" value="2"/>
</dbReference>
<feature type="region of interest" description="Disordered" evidence="6">
    <location>
        <begin position="1646"/>
        <end position="1710"/>
    </location>
</feature>
<comment type="caution">
    <text evidence="5">Lacks conserved residue(s) required for the propagation of feature annotation.</text>
</comment>
<evidence type="ECO:0000313" key="9">
    <source>
        <dbReference type="Proteomes" id="UP001208570"/>
    </source>
</evidence>
<dbReference type="GO" id="GO:0045217">
    <property type="term" value="P:cell-cell junction maintenance"/>
    <property type="evidence" value="ECO:0007669"/>
    <property type="project" value="TreeGrafter"/>
</dbReference>
<protein>
    <recommendedName>
        <fullName evidence="7">SRCR domain-containing protein</fullName>
    </recommendedName>
</protein>
<dbReference type="PANTHER" id="PTHR47653:SF1">
    <property type="entry name" value="DELETED IN MALIGNANT BRAIN TUMORS 1 PROTEIN"/>
    <property type="match status" value="1"/>
</dbReference>
<feature type="domain" description="SRCR" evidence="7">
    <location>
        <begin position="795"/>
        <end position="911"/>
    </location>
</feature>
<dbReference type="InterPro" id="IPR001190">
    <property type="entry name" value="SRCR"/>
</dbReference>
<name>A0AAD9JFN5_9ANNE</name>
<evidence type="ECO:0000259" key="7">
    <source>
        <dbReference type="PROSITE" id="PS50287"/>
    </source>
</evidence>
<dbReference type="Pfam" id="PF00530">
    <property type="entry name" value="SRCR"/>
    <property type="match status" value="2"/>
</dbReference>
<feature type="non-terminal residue" evidence="8">
    <location>
        <position position="1710"/>
    </location>
</feature>
<keyword evidence="4" id="KW-0325">Glycoprotein</keyword>